<reference evidence="2" key="5">
    <citation type="journal article" date="2021" name="G3 (Bethesda)">
        <title>Aegilops tauschii genome assembly Aet v5.0 features greater sequence contiguity and improved annotation.</title>
        <authorList>
            <person name="Wang L."/>
            <person name="Zhu T."/>
            <person name="Rodriguez J.C."/>
            <person name="Deal K.R."/>
            <person name="Dubcovsky J."/>
            <person name="McGuire P.E."/>
            <person name="Lux T."/>
            <person name="Spannagl M."/>
            <person name="Mayer K.F.X."/>
            <person name="Baldrich P."/>
            <person name="Meyers B.C."/>
            <person name="Huo N."/>
            <person name="Gu Y.Q."/>
            <person name="Zhou H."/>
            <person name="Devos K.M."/>
            <person name="Bennetzen J.L."/>
            <person name="Unver T."/>
            <person name="Budak H."/>
            <person name="Gulick P.J."/>
            <person name="Galiba G."/>
            <person name="Kalapos B."/>
            <person name="Nelson D.R."/>
            <person name="Li P."/>
            <person name="You F.M."/>
            <person name="Luo M.C."/>
            <person name="Dvorak J."/>
        </authorList>
    </citation>
    <scope>NUCLEOTIDE SEQUENCE [LARGE SCALE GENOMIC DNA]</scope>
    <source>
        <strain evidence="2">cv. AL8/78</strain>
    </source>
</reference>
<evidence type="ECO:0000256" key="1">
    <source>
        <dbReference type="SAM" id="MobiDB-lite"/>
    </source>
</evidence>
<reference evidence="2" key="3">
    <citation type="journal article" date="2017" name="Nature">
        <title>Genome sequence of the progenitor of the wheat D genome Aegilops tauschii.</title>
        <authorList>
            <person name="Luo M.C."/>
            <person name="Gu Y.Q."/>
            <person name="Puiu D."/>
            <person name="Wang H."/>
            <person name="Twardziok S.O."/>
            <person name="Deal K.R."/>
            <person name="Huo N."/>
            <person name="Zhu T."/>
            <person name="Wang L."/>
            <person name="Wang Y."/>
            <person name="McGuire P.E."/>
            <person name="Liu S."/>
            <person name="Long H."/>
            <person name="Ramasamy R.K."/>
            <person name="Rodriguez J.C."/>
            <person name="Van S.L."/>
            <person name="Yuan L."/>
            <person name="Wang Z."/>
            <person name="Xia Z."/>
            <person name="Xiao L."/>
            <person name="Anderson O.D."/>
            <person name="Ouyang S."/>
            <person name="Liang Y."/>
            <person name="Zimin A.V."/>
            <person name="Pertea G."/>
            <person name="Qi P."/>
            <person name="Bennetzen J.L."/>
            <person name="Dai X."/>
            <person name="Dawson M.W."/>
            <person name="Muller H.G."/>
            <person name="Kugler K."/>
            <person name="Rivarola-Duarte L."/>
            <person name="Spannagl M."/>
            <person name="Mayer K.F.X."/>
            <person name="Lu F.H."/>
            <person name="Bevan M.W."/>
            <person name="Leroy P."/>
            <person name="Li P."/>
            <person name="You F.M."/>
            <person name="Sun Q."/>
            <person name="Liu Z."/>
            <person name="Lyons E."/>
            <person name="Wicker T."/>
            <person name="Salzberg S.L."/>
            <person name="Devos K.M."/>
            <person name="Dvorak J."/>
        </authorList>
    </citation>
    <scope>NUCLEOTIDE SEQUENCE [LARGE SCALE GENOMIC DNA]</scope>
    <source>
        <strain evidence="2">cv. AL8/78</strain>
    </source>
</reference>
<feature type="compositionally biased region" description="Basic residues" evidence="1">
    <location>
        <begin position="1"/>
        <end position="32"/>
    </location>
</feature>
<name>A0A453TEG5_AEGTS</name>
<reference evidence="2" key="4">
    <citation type="submission" date="2019-03" db="UniProtKB">
        <authorList>
            <consortium name="EnsemblPlants"/>
        </authorList>
    </citation>
    <scope>IDENTIFICATION</scope>
</reference>
<dbReference type="Gramene" id="AET7Gv21362400.8">
    <property type="protein sequence ID" value="AET7Gv21362400.8"/>
    <property type="gene ID" value="AET7Gv21362400"/>
</dbReference>
<feature type="region of interest" description="Disordered" evidence="1">
    <location>
        <begin position="1"/>
        <end position="146"/>
    </location>
</feature>
<reference evidence="3" key="1">
    <citation type="journal article" date="2014" name="Science">
        <title>Ancient hybridizations among the ancestral genomes of bread wheat.</title>
        <authorList>
            <consortium name="International Wheat Genome Sequencing Consortium,"/>
            <person name="Marcussen T."/>
            <person name="Sandve S.R."/>
            <person name="Heier L."/>
            <person name="Spannagl M."/>
            <person name="Pfeifer M."/>
            <person name="Jakobsen K.S."/>
            <person name="Wulff B.B."/>
            <person name="Steuernagel B."/>
            <person name="Mayer K.F."/>
            <person name="Olsen O.A."/>
        </authorList>
    </citation>
    <scope>NUCLEOTIDE SEQUENCE [LARGE SCALE GENOMIC DNA]</scope>
    <source>
        <strain evidence="3">cv. AL8/78</strain>
    </source>
</reference>
<dbReference type="Proteomes" id="UP000015105">
    <property type="component" value="Chromosome 7D"/>
</dbReference>
<accession>A0A453TEG5</accession>
<dbReference type="AlphaFoldDB" id="A0A453TEG5"/>
<keyword evidence="3" id="KW-1185">Reference proteome</keyword>
<protein>
    <submittedName>
        <fullName evidence="2">Uncharacterized protein</fullName>
    </submittedName>
</protein>
<evidence type="ECO:0000313" key="2">
    <source>
        <dbReference type="EnsemblPlants" id="AET7Gv21362400.8"/>
    </source>
</evidence>
<dbReference type="EnsemblPlants" id="AET7Gv21362400.8">
    <property type="protein sequence ID" value="AET7Gv21362400.8"/>
    <property type="gene ID" value="AET7Gv21362400"/>
</dbReference>
<proteinExistence type="predicted"/>
<evidence type="ECO:0000313" key="3">
    <source>
        <dbReference type="Proteomes" id="UP000015105"/>
    </source>
</evidence>
<organism evidence="2 3">
    <name type="scientific">Aegilops tauschii subsp. strangulata</name>
    <name type="common">Goatgrass</name>
    <dbReference type="NCBI Taxonomy" id="200361"/>
    <lineage>
        <taxon>Eukaryota</taxon>
        <taxon>Viridiplantae</taxon>
        <taxon>Streptophyta</taxon>
        <taxon>Embryophyta</taxon>
        <taxon>Tracheophyta</taxon>
        <taxon>Spermatophyta</taxon>
        <taxon>Magnoliopsida</taxon>
        <taxon>Liliopsida</taxon>
        <taxon>Poales</taxon>
        <taxon>Poaceae</taxon>
        <taxon>BOP clade</taxon>
        <taxon>Pooideae</taxon>
        <taxon>Triticodae</taxon>
        <taxon>Triticeae</taxon>
        <taxon>Triticinae</taxon>
        <taxon>Aegilops</taxon>
    </lineage>
</organism>
<feature type="compositionally biased region" description="Basic residues" evidence="1">
    <location>
        <begin position="98"/>
        <end position="107"/>
    </location>
</feature>
<sequence length="185" mass="21008">HGSRRRRRPLTFTRHGPRRRRRRQRQAAHARGGRREGRHGTLAVAAGLHRLRRPRYPSCSSPPPLPSPNRRRHRFRSSSIHAFRFASRPLLSTGHARPGPRRRRRQRRPDARRVPAVARGGGAHPHRPRAVDPSSHGHQGTHPHSPLITPVLRVVRQTPFATPIALLLTMNTRAAGNHMMMISQG</sequence>
<feature type="compositionally biased region" description="Low complexity" evidence="1">
    <location>
        <begin position="77"/>
        <end position="88"/>
    </location>
</feature>
<reference evidence="3" key="2">
    <citation type="journal article" date="2017" name="Nat. Plants">
        <title>The Aegilops tauschii genome reveals multiple impacts of transposons.</title>
        <authorList>
            <person name="Zhao G."/>
            <person name="Zou C."/>
            <person name="Li K."/>
            <person name="Wang K."/>
            <person name="Li T."/>
            <person name="Gao L."/>
            <person name="Zhang X."/>
            <person name="Wang H."/>
            <person name="Yang Z."/>
            <person name="Liu X."/>
            <person name="Jiang W."/>
            <person name="Mao L."/>
            <person name="Kong X."/>
            <person name="Jiao Y."/>
            <person name="Jia J."/>
        </authorList>
    </citation>
    <scope>NUCLEOTIDE SEQUENCE [LARGE SCALE GENOMIC DNA]</scope>
    <source>
        <strain evidence="3">cv. AL8/78</strain>
    </source>
</reference>